<proteinExistence type="inferred from homology"/>
<feature type="transmembrane region" description="Helical" evidence="10">
    <location>
        <begin position="6"/>
        <end position="28"/>
    </location>
</feature>
<evidence type="ECO:0000256" key="1">
    <source>
        <dbReference type="ARBA" id="ARBA00003173"/>
    </source>
</evidence>
<protein>
    <recommendedName>
        <fullName evidence="5">Transmembrane protein 218</fullName>
    </recommendedName>
</protein>
<comment type="caution">
    <text evidence="12">The sequence shown here is derived from an EMBL/GenBank/DDBJ whole genome shotgun (WGS) entry which is preliminary data.</text>
</comment>
<evidence type="ECO:0000256" key="3">
    <source>
        <dbReference type="ARBA" id="ARBA00004141"/>
    </source>
</evidence>
<evidence type="ECO:0000256" key="10">
    <source>
        <dbReference type="SAM" id="Phobius"/>
    </source>
</evidence>
<evidence type="ECO:0000256" key="5">
    <source>
        <dbReference type="ARBA" id="ARBA00015054"/>
    </source>
</evidence>
<dbReference type="GO" id="GO:0016020">
    <property type="term" value="C:membrane"/>
    <property type="evidence" value="ECO:0007669"/>
    <property type="project" value="UniProtKB-SubCell"/>
</dbReference>
<dbReference type="EMBL" id="JAODUP010000044">
    <property type="protein sequence ID" value="KAK2165972.1"/>
    <property type="molecule type" value="Genomic_DNA"/>
</dbReference>
<evidence type="ECO:0000313" key="13">
    <source>
        <dbReference type="Proteomes" id="UP001208570"/>
    </source>
</evidence>
<feature type="domain" description="Transmembrane protein 218 N-terminal" evidence="11">
    <location>
        <begin position="3"/>
        <end position="58"/>
    </location>
</feature>
<evidence type="ECO:0000256" key="6">
    <source>
        <dbReference type="ARBA" id="ARBA00022692"/>
    </source>
</evidence>
<sequence>MATVAGIGIGLFILAFVWALCIFMCIAFSRAQGNLAYAAVGFILIAIILTLILWFMPRGEPPPEESYIKYDEMYVKRTVLISFVGIGVLLGLAFWLFIHICEEQRTGPLKKMRAF</sequence>
<comment type="similarity">
    <text evidence="4">Belongs to the TMEM218 family.</text>
</comment>
<dbReference type="Proteomes" id="UP001208570">
    <property type="component" value="Unassembled WGS sequence"/>
</dbReference>
<feature type="transmembrane region" description="Helical" evidence="10">
    <location>
        <begin position="79"/>
        <end position="101"/>
    </location>
</feature>
<reference evidence="12" key="1">
    <citation type="journal article" date="2023" name="Mol. Biol. Evol.">
        <title>Third-Generation Sequencing Reveals the Adaptive Role of the Epigenome in Three Deep-Sea Polychaetes.</title>
        <authorList>
            <person name="Perez M."/>
            <person name="Aroh O."/>
            <person name="Sun Y."/>
            <person name="Lan Y."/>
            <person name="Juniper S.K."/>
            <person name="Young C.R."/>
            <person name="Angers B."/>
            <person name="Qian P.Y."/>
        </authorList>
    </citation>
    <scope>NUCLEOTIDE SEQUENCE</scope>
    <source>
        <strain evidence="12">P08H-3</strain>
    </source>
</reference>
<gene>
    <name evidence="12" type="ORF">LSH36_44g16011</name>
</gene>
<evidence type="ECO:0000256" key="2">
    <source>
        <dbReference type="ARBA" id="ARBA00004138"/>
    </source>
</evidence>
<dbReference type="PANTHER" id="PTHR31622:SF1">
    <property type="entry name" value="TRANSMEMBRANE PROTEIN 218"/>
    <property type="match status" value="1"/>
</dbReference>
<keyword evidence="6 10" id="KW-0812">Transmembrane</keyword>
<dbReference type="InterPro" id="IPR057973">
    <property type="entry name" value="TMEM218_N"/>
</dbReference>
<keyword evidence="13" id="KW-1185">Reference proteome</keyword>
<keyword evidence="7 10" id="KW-1133">Transmembrane helix</keyword>
<evidence type="ECO:0000256" key="7">
    <source>
        <dbReference type="ARBA" id="ARBA00022989"/>
    </source>
</evidence>
<dbReference type="AlphaFoldDB" id="A0AAD9K7B0"/>
<evidence type="ECO:0000259" key="11">
    <source>
        <dbReference type="Pfam" id="PF25810"/>
    </source>
</evidence>
<evidence type="ECO:0000256" key="8">
    <source>
        <dbReference type="ARBA" id="ARBA00023136"/>
    </source>
</evidence>
<organism evidence="12 13">
    <name type="scientific">Paralvinella palmiformis</name>
    <dbReference type="NCBI Taxonomy" id="53620"/>
    <lineage>
        <taxon>Eukaryota</taxon>
        <taxon>Metazoa</taxon>
        <taxon>Spiralia</taxon>
        <taxon>Lophotrochozoa</taxon>
        <taxon>Annelida</taxon>
        <taxon>Polychaeta</taxon>
        <taxon>Sedentaria</taxon>
        <taxon>Canalipalpata</taxon>
        <taxon>Terebellida</taxon>
        <taxon>Terebelliformia</taxon>
        <taxon>Alvinellidae</taxon>
        <taxon>Paralvinella</taxon>
    </lineage>
</organism>
<comment type="subcellular location">
    <subcellularLocation>
        <location evidence="2">Cell projection</location>
        <location evidence="2">Cilium</location>
    </subcellularLocation>
    <subcellularLocation>
        <location evidence="3">Membrane</location>
        <topology evidence="3">Multi-pass membrane protein</topology>
    </subcellularLocation>
</comment>
<evidence type="ECO:0000313" key="12">
    <source>
        <dbReference type="EMBL" id="KAK2165972.1"/>
    </source>
</evidence>
<keyword evidence="9" id="KW-0966">Cell projection</keyword>
<evidence type="ECO:0000256" key="9">
    <source>
        <dbReference type="ARBA" id="ARBA00023273"/>
    </source>
</evidence>
<dbReference type="GO" id="GO:0005929">
    <property type="term" value="C:cilium"/>
    <property type="evidence" value="ECO:0007669"/>
    <property type="project" value="UniProtKB-SubCell"/>
</dbReference>
<dbReference type="PANTHER" id="PTHR31622">
    <property type="entry name" value="TRANSMEMBRANE PROTEIN 218"/>
    <property type="match status" value="1"/>
</dbReference>
<feature type="transmembrane region" description="Helical" evidence="10">
    <location>
        <begin position="35"/>
        <end position="56"/>
    </location>
</feature>
<keyword evidence="8 10" id="KW-0472">Membrane</keyword>
<dbReference type="Pfam" id="PF25810">
    <property type="entry name" value="TMEM218_N"/>
    <property type="match status" value="1"/>
</dbReference>
<dbReference type="InterPro" id="IPR026771">
    <property type="entry name" value="Tmem218"/>
</dbReference>
<comment type="function">
    <text evidence="1">May be involved in ciliary biogenesis or function.</text>
</comment>
<accession>A0AAD9K7B0</accession>
<name>A0AAD9K7B0_9ANNE</name>
<evidence type="ECO:0000256" key="4">
    <source>
        <dbReference type="ARBA" id="ARBA00010775"/>
    </source>
</evidence>